<dbReference type="InterPro" id="IPR037135">
    <property type="entry name" value="DUF1653-like_dom_sf"/>
</dbReference>
<dbReference type="HOGENOM" id="CLU_097488_1_0_9"/>
<dbReference type="KEGG" id="cbb:CLD_A0100"/>
<geneLocation type="plasmid" evidence="2 3">
    <name>pCLD</name>
</geneLocation>
<organism evidence="2 3">
    <name type="scientific">Clostridium botulinum (strain Okra / Type B1)</name>
    <dbReference type="NCBI Taxonomy" id="498213"/>
    <lineage>
        <taxon>Bacteria</taxon>
        <taxon>Bacillati</taxon>
        <taxon>Bacillota</taxon>
        <taxon>Clostridia</taxon>
        <taxon>Eubacteriales</taxon>
        <taxon>Clostridiaceae</taxon>
        <taxon>Clostridium</taxon>
    </lineage>
</organism>
<sequence length="128" mass="15440">MKRELIFPAIYKHFKHDESGTLNNYMYVAIGVAEVVDEFDARKYKGIKELGFFYETETSHRVRVLYNDENKLFIPMKNWTIGNGKYVVYKSLYDGMDYVRPYEMFISEIDKEKYPSIKQKYRFELIKN</sequence>
<protein>
    <recommendedName>
        <fullName evidence="1">DUF1653 domain-containing protein</fullName>
    </recommendedName>
</protein>
<dbReference type="RefSeq" id="WP_012291537.1">
    <property type="nucleotide sequence ID" value="NC_010379.1"/>
</dbReference>
<dbReference type="Proteomes" id="UP000008541">
    <property type="component" value="Plasmid pCLD"/>
</dbReference>
<keyword evidence="2" id="KW-0614">Plasmid</keyword>
<dbReference type="EMBL" id="CP000940">
    <property type="protein sequence ID" value="ACA47035.1"/>
    <property type="molecule type" value="Genomic_DNA"/>
</dbReference>
<evidence type="ECO:0000313" key="2">
    <source>
        <dbReference type="EMBL" id="ACA47035.1"/>
    </source>
</evidence>
<dbReference type="Pfam" id="PF07866">
    <property type="entry name" value="DUF1653"/>
    <property type="match status" value="1"/>
</dbReference>
<feature type="domain" description="DUF1653" evidence="1">
    <location>
        <begin position="85"/>
        <end position="124"/>
    </location>
</feature>
<dbReference type="AlphaFoldDB" id="B1INS7"/>
<evidence type="ECO:0000313" key="3">
    <source>
        <dbReference type="Proteomes" id="UP000008541"/>
    </source>
</evidence>
<proteinExistence type="predicted"/>
<accession>B1INS7</accession>
<dbReference type="InterPro" id="IPR023387">
    <property type="entry name" value="DUF1653-like_dom"/>
</dbReference>
<evidence type="ECO:0000259" key="1">
    <source>
        <dbReference type="Pfam" id="PF07866"/>
    </source>
</evidence>
<name>B1INS7_CLOBK</name>
<gene>
    <name evidence="2" type="ordered locus">CLD_A0100</name>
</gene>
<reference evidence="2 3" key="1">
    <citation type="journal article" date="2007" name="PLoS ONE">
        <title>Analysis of the neurotoxin complex genes in Clostridium botulinum A1-A4 and B1 strains: BoNT/A3, /Ba4 and /B1 clusters are located within plasmids.</title>
        <authorList>
            <person name="Smith T.J."/>
            <person name="Hill K.K."/>
            <person name="Foley B.T."/>
            <person name="Detter J.C."/>
            <person name="Munk A.C."/>
            <person name="Bruce D.C."/>
            <person name="Doggett N.A."/>
            <person name="Smith L.A."/>
            <person name="Marks J.D."/>
            <person name="Xie G."/>
            <person name="Brettin T.S."/>
        </authorList>
    </citation>
    <scope>NUCLEOTIDE SEQUENCE [LARGE SCALE GENOMIC DNA]</scope>
    <source>
        <strain evidence="3">Okra / Type B1</strain>
        <plasmid evidence="2 3">pCLD</plasmid>
    </source>
</reference>
<dbReference type="Gene3D" id="2.30.30.320">
    <property type="entry name" value="DUF1653-like domain"/>
    <property type="match status" value="1"/>
</dbReference>